<gene>
    <name evidence="4" type="ORF">H9798_06320</name>
</gene>
<sequence>MKKKLAVLLIGTCFTVALMSGCGQRINGVQQGQESSTTQTQSNNTTGQNSQNGTAQNSTTASITQDDAKTIALNHAGVAEADTIGLSVRQDFDNGMTLYEVDIYTPATDYEYEINAADGTIIKENRSTPEQVMADPGAAVTPDQAKEIVLAKVSGASEQNLRMTAERDDGRIFYEGEVIYNGMSYDFELDAQTGSVLEWSEETLGY</sequence>
<evidence type="ECO:0000259" key="3">
    <source>
        <dbReference type="Pfam" id="PF03413"/>
    </source>
</evidence>
<keyword evidence="2" id="KW-0732">Signal</keyword>
<dbReference type="Pfam" id="PF03413">
    <property type="entry name" value="PepSY"/>
    <property type="match status" value="2"/>
</dbReference>
<feature type="signal peptide" evidence="2">
    <location>
        <begin position="1"/>
        <end position="19"/>
    </location>
</feature>
<feature type="domain" description="PepSY" evidence="3">
    <location>
        <begin position="140"/>
        <end position="198"/>
    </location>
</feature>
<protein>
    <submittedName>
        <fullName evidence="4">PepSY domain-containing protein</fullName>
    </submittedName>
</protein>
<reference evidence="4" key="2">
    <citation type="submission" date="2021-04" db="EMBL/GenBank/DDBJ databases">
        <authorList>
            <person name="Gilroy R."/>
        </authorList>
    </citation>
    <scope>NUCLEOTIDE SEQUENCE</scope>
    <source>
        <strain evidence="4">ChiSjej2B20-11307</strain>
    </source>
</reference>
<dbReference type="EMBL" id="DXAK01000033">
    <property type="protein sequence ID" value="HJA06747.1"/>
    <property type="molecule type" value="Genomic_DNA"/>
</dbReference>
<evidence type="ECO:0000313" key="5">
    <source>
        <dbReference type="Proteomes" id="UP000824223"/>
    </source>
</evidence>
<evidence type="ECO:0000256" key="1">
    <source>
        <dbReference type="SAM" id="MobiDB-lite"/>
    </source>
</evidence>
<evidence type="ECO:0000256" key="2">
    <source>
        <dbReference type="SAM" id="SignalP"/>
    </source>
</evidence>
<dbReference type="Gene3D" id="3.10.450.40">
    <property type="match status" value="2"/>
</dbReference>
<feature type="chain" id="PRO_5039059669" evidence="2">
    <location>
        <begin position="20"/>
        <end position="206"/>
    </location>
</feature>
<feature type="compositionally biased region" description="Low complexity" evidence="1">
    <location>
        <begin position="33"/>
        <end position="60"/>
    </location>
</feature>
<feature type="region of interest" description="Disordered" evidence="1">
    <location>
        <begin position="33"/>
        <end position="61"/>
    </location>
</feature>
<feature type="domain" description="PepSY" evidence="3">
    <location>
        <begin position="63"/>
        <end position="124"/>
    </location>
</feature>
<evidence type="ECO:0000313" key="4">
    <source>
        <dbReference type="EMBL" id="HJA06747.1"/>
    </source>
</evidence>
<organism evidence="4 5">
    <name type="scientific">Candidatus Mediterraneibacter pullicola</name>
    <dbReference type="NCBI Taxonomy" id="2838682"/>
    <lineage>
        <taxon>Bacteria</taxon>
        <taxon>Bacillati</taxon>
        <taxon>Bacillota</taxon>
        <taxon>Clostridia</taxon>
        <taxon>Lachnospirales</taxon>
        <taxon>Lachnospiraceae</taxon>
        <taxon>Mediterraneibacter</taxon>
    </lineage>
</organism>
<dbReference type="AlphaFoldDB" id="A0A9D2HA78"/>
<reference evidence="4" key="1">
    <citation type="journal article" date="2021" name="PeerJ">
        <title>Extensive microbial diversity within the chicken gut microbiome revealed by metagenomics and culture.</title>
        <authorList>
            <person name="Gilroy R."/>
            <person name="Ravi A."/>
            <person name="Getino M."/>
            <person name="Pursley I."/>
            <person name="Horton D.L."/>
            <person name="Alikhan N.F."/>
            <person name="Baker D."/>
            <person name="Gharbi K."/>
            <person name="Hall N."/>
            <person name="Watson M."/>
            <person name="Adriaenssens E.M."/>
            <person name="Foster-Nyarko E."/>
            <person name="Jarju S."/>
            <person name="Secka A."/>
            <person name="Antonio M."/>
            <person name="Oren A."/>
            <person name="Chaudhuri R.R."/>
            <person name="La Ragione R."/>
            <person name="Hildebrand F."/>
            <person name="Pallen M.J."/>
        </authorList>
    </citation>
    <scope>NUCLEOTIDE SEQUENCE</scope>
    <source>
        <strain evidence="4">ChiSjej2B20-11307</strain>
    </source>
</reference>
<name>A0A9D2HA78_9FIRM</name>
<proteinExistence type="predicted"/>
<dbReference type="PROSITE" id="PS51257">
    <property type="entry name" value="PROKAR_LIPOPROTEIN"/>
    <property type="match status" value="1"/>
</dbReference>
<comment type="caution">
    <text evidence="4">The sequence shown here is derived from an EMBL/GenBank/DDBJ whole genome shotgun (WGS) entry which is preliminary data.</text>
</comment>
<dbReference type="InterPro" id="IPR025711">
    <property type="entry name" value="PepSY"/>
</dbReference>
<accession>A0A9D2HA78</accession>
<dbReference type="Proteomes" id="UP000824223">
    <property type="component" value="Unassembled WGS sequence"/>
</dbReference>